<dbReference type="EMBL" id="SLXH01000010">
    <property type="protein sequence ID" value="TCP17961.1"/>
    <property type="molecule type" value="Genomic_DNA"/>
</dbReference>
<protein>
    <recommendedName>
        <fullName evidence="4">ElaB/YqjD/DUF883 family membrane-anchored ribosome-binding protein</fullName>
    </recommendedName>
</protein>
<feature type="region of interest" description="Disordered" evidence="1">
    <location>
        <begin position="1"/>
        <end position="24"/>
    </location>
</feature>
<feature type="compositionally biased region" description="Low complexity" evidence="1">
    <location>
        <begin position="1"/>
        <end position="13"/>
    </location>
</feature>
<reference evidence="2 3" key="1">
    <citation type="submission" date="2019-03" db="EMBL/GenBank/DDBJ databases">
        <title>Genomic Encyclopedia of Type Strains, Phase IV (KMG-IV): sequencing the most valuable type-strain genomes for metagenomic binning, comparative biology and taxonomic classification.</title>
        <authorList>
            <person name="Goeker M."/>
        </authorList>
    </citation>
    <scope>NUCLEOTIDE SEQUENCE [LARGE SCALE GENOMIC DNA]</scope>
    <source>
        <strain evidence="2 3">DSM 1837</strain>
    </source>
</reference>
<gene>
    <name evidence="2" type="ORF">EV674_11056</name>
</gene>
<accession>A0A4R2NA58</accession>
<sequence>MNTTPTNTPSTDTRASAQASDTVQHLADTARHLTDSALQGAQSAIQATRSAADQSLDKAAHSVQGLRESAEPAIGDLAAKAQALASRSIGYCAQKHAVLRRQMDDCTAATTEYVKNQPGKSMAIAAATGAALTAAVLLLSRRQGSNT</sequence>
<evidence type="ECO:0008006" key="4">
    <source>
        <dbReference type="Google" id="ProtNLM"/>
    </source>
</evidence>
<evidence type="ECO:0000313" key="3">
    <source>
        <dbReference type="Proteomes" id="UP000295182"/>
    </source>
</evidence>
<feature type="region of interest" description="Disordered" evidence="1">
    <location>
        <begin position="40"/>
        <end position="67"/>
    </location>
</feature>
<comment type="caution">
    <text evidence="2">The sequence shown here is derived from an EMBL/GenBank/DDBJ whole genome shotgun (WGS) entry which is preliminary data.</text>
</comment>
<dbReference type="RefSeq" id="WP_241524970.1">
    <property type="nucleotide sequence ID" value="NZ_QXNC01000023.1"/>
</dbReference>
<organism evidence="2 3">
    <name type="scientific">Simplicispira metamorpha</name>
    <dbReference type="NCBI Taxonomy" id="80881"/>
    <lineage>
        <taxon>Bacteria</taxon>
        <taxon>Pseudomonadati</taxon>
        <taxon>Pseudomonadota</taxon>
        <taxon>Betaproteobacteria</taxon>
        <taxon>Burkholderiales</taxon>
        <taxon>Comamonadaceae</taxon>
        <taxon>Simplicispira</taxon>
    </lineage>
</organism>
<dbReference type="Proteomes" id="UP000295182">
    <property type="component" value="Unassembled WGS sequence"/>
</dbReference>
<keyword evidence="3" id="KW-1185">Reference proteome</keyword>
<proteinExistence type="predicted"/>
<dbReference type="AlphaFoldDB" id="A0A4R2NA58"/>
<evidence type="ECO:0000256" key="1">
    <source>
        <dbReference type="SAM" id="MobiDB-lite"/>
    </source>
</evidence>
<feature type="compositionally biased region" description="Polar residues" evidence="1">
    <location>
        <begin position="14"/>
        <end position="23"/>
    </location>
</feature>
<name>A0A4R2NA58_9BURK</name>
<evidence type="ECO:0000313" key="2">
    <source>
        <dbReference type="EMBL" id="TCP17961.1"/>
    </source>
</evidence>
<feature type="compositionally biased region" description="Polar residues" evidence="1">
    <location>
        <begin position="40"/>
        <end position="53"/>
    </location>
</feature>